<gene>
    <name evidence="1" type="ORF">ARMGADRAFT_1147395</name>
</gene>
<evidence type="ECO:0000313" key="2">
    <source>
        <dbReference type="Proteomes" id="UP000217790"/>
    </source>
</evidence>
<accession>A0A2H3CCE4</accession>
<name>A0A2H3CCE4_ARMGA</name>
<keyword evidence="2" id="KW-1185">Reference proteome</keyword>
<dbReference type="InParanoid" id="A0A2H3CCE4"/>
<dbReference type="Proteomes" id="UP000217790">
    <property type="component" value="Unassembled WGS sequence"/>
</dbReference>
<proteinExistence type="predicted"/>
<sequence length="217" mass="23846">MESRSGRAFKFQTRAFCKQHDIESLASLELITKRMFGSKLVGPNKADSFILFIHACLKFWLSLISLCNTSKLFYNSAKLSSDGLYVHSSAIKTKAKFLKDFLAGEWTYNEEEDHQRVHERLPLPQRREVTVGDGTGNSPTVKAGLPWKLVSSQDGGVSAEGQCRAPHEYYQLTSKLSAIAASRPHSDGVAKVAGGRGDIALDAFYPRGGTGGSFIKE</sequence>
<evidence type="ECO:0000313" key="1">
    <source>
        <dbReference type="EMBL" id="PBK80749.1"/>
    </source>
</evidence>
<dbReference type="AlphaFoldDB" id="A0A2H3CCE4"/>
<dbReference type="EMBL" id="KZ293740">
    <property type="protein sequence ID" value="PBK80749.1"/>
    <property type="molecule type" value="Genomic_DNA"/>
</dbReference>
<organism evidence="1 2">
    <name type="scientific">Armillaria gallica</name>
    <name type="common">Bulbous honey fungus</name>
    <name type="synonym">Armillaria bulbosa</name>
    <dbReference type="NCBI Taxonomy" id="47427"/>
    <lineage>
        <taxon>Eukaryota</taxon>
        <taxon>Fungi</taxon>
        <taxon>Dikarya</taxon>
        <taxon>Basidiomycota</taxon>
        <taxon>Agaricomycotina</taxon>
        <taxon>Agaricomycetes</taxon>
        <taxon>Agaricomycetidae</taxon>
        <taxon>Agaricales</taxon>
        <taxon>Marasmiineae</taxon>
        <taxon>Physalacriaceae</taxon>
        <taxon>Armillaria</taxon>
    </lineage>
</organism>
<protein>
    <submittedName>
        <fullName evidence="1">Uncharacterized protein</fullName>
    </submittedName>
</protein>
<reference evidence="2" key="1">
    <citation type="journal article" date="2017" name="Nat. Ecol. Evol.">
        <title>Genome expansion and lineage-specific genetic innovations in the forest pathogenic fungi Armillaria.</title>
        <authorList>
            <person name="Sipos G."/>
            <person name="Prasanna A.N."/>
            <person name="Walter M.C."/>
            <person name="O'Connor E."/>
            <person name="Balint B."/>
            <person name="Krizsan K."/>
            <person name="Kiss B."/>
            <person name="Hess J."/>
            <person name="Varga T."/>
            <person name="Slot J."/>
            <person name="Riley R."/>
            <person name="Boka B."/>
            <person name="Rigling D."/>
            <person name="Barry K."/>
            <person name="Lee J."/>
            <person name="Mihaltcheva S."/>
            <person name="LaButti K."/>
            <person name="Lipzen A."/>
            <person name="Waldron R."/>
            <person name="Moloney N.M."/>
            <person name="Sperisen C."/>
            <person name="Kredics L."/>
            <person name="Vagvoelgyi C."/>
            <person name="Patrignani A."/>
            <person name="Fitzpatrick D."/>
            <person name="Nagy I."/>
            <person name="Doyle S."/>
            <person name="Anderson J.B."/>
            <person name="Grigoriev I.V."/>
            <person name="Gueldener U."/>
            <person name="Muensterkoetter M."/>
            <person name="Nagy L.G."/>
        </authorList>
    </citation>
    <scope>NUCLEOTIDE SEQUENCE [LARGE SCALE GENOMIC DNA]</scope>
    <source>
        <strain evidence="2">Ar21-2</strain>
    </source>
</reference>